<name>A0A6C0CND3_9ZZZZ</name>
<dbReference type="AlphaFoldDB" id="A0A6C0CND3"/>
<accession>A0A6C0CND3</accession>
<proteinExistence type="predicted"/>
<evidence type="ECO:0000313" key="1">
    <source>
        <dbReference type="EMBL" id="QHT05400.1"/>
    </source>
</evidence>
<sequence length="60" mass="7194">MNCCKHSKKSKSCIRKSDKKRFSLPRRFSRKRCLGKIKGFSMRSSCAPYKDCKRKTRKYK</sequence>
<dbReference type="EMBL" id="MN739453">
    <property type="protein sequence ID" value="QHT05400.1"/>
    <property type="molecule type" value="Genomic_DNA"/>
</dbReference>
<organism evidence="1">
    <name type="scientific">viral metagenome</name>
    <dbReference type="NCBI Taxonomy" id="1070528"/>
    <lineage>
        <taxon>unclassified sequences</taxon>
        <taxon>metagenomes</taxon>
        <taxon>organismal metagenomes</taxon>
    </lineage>
</organism>
<reference evidence="1" key="1">
    <citation type="journal article" date="2020" name="Nature">
        <title>Giant virus diversity and host interactions through global metagenomics.</title>
        <authorList>
            <person name="Schulz F."/>
            <person name="Roux S."/>
            <person name="Paez-Espino D."/>
            <person name="Jungbluth S."/>
            <person name="Walsh D.A."/>
            <person name="Denef V.J."/>
            <person name="McMahon K.D."/>
            <person name="Konstantinidis K.T."/>
            <person name="Eloe-Fadrosh E.A."/>
            <person name="Kyrpides N.C."/>
            <person name="Woyke T."/>
        </authorList>
    </citation>
    <scope>NUCLEOTIDE SEQUENCE</scope>
    <source>
        <strain evidence="1">GVMAG-M-3300021375-17</strain>
    </source>
</reference>
<protein>
    <submittedName>
        <fullName evidence="1">Uncharacterized protein</fullName>
    </submittedName>
</protein>